<dbReference type="OrthoDB" id="376826at2759"/>
<keyword evidence="2" id="KW-1185">Reference proteome</keyword>
<protein>
    <recommendedName>
        <fullName evidence="3">Lipid droplet-associated perilipin protein</fullName>
    </recommendedName>
</protein>
<evidence type="ECO:0000313" key="2">
    <source>
        <dbReference type="Proteomes" id="UP000242287"/>
    </source>
</evidence>
<evidence type="ECO:0008006" key="3">
    <source>
        <dbReference type="Google" id="ProtNLM"/>
    </source>
</evidence>
<evidence type="ECO:0000313" key="1">
    <source>
        <dbReference type="EMBL" id="PFH47013.1"/>
    </source>
</evidence>
<sequence length="373" mass="41040">MSTATQTSTQPNHLPELTVLHRVAAIPMISSSLCTLAEALSNYPLTRQTYNTAKDISNTAYRYTEPLQIRLAPLIERADGYANKAVDAVESRYPYPFRAKPEEVVSLVRERRQSAADYVHGCMNDANKAIEEKIKAPAYNVAQGIDHQFAPIVDYFEVAVTRLSTENGSSTPPAAQEAKFQFQRALALSKTLKDNLYVYSNEQLKQLQQQSALVQKAMETAHAITNLASSSLHTAQNRIHGLSDTMLMELHKLQASTASLSSSLQTSASTTLHESTSQIQAKIPPQIQQAYHDIATQLSSAASELSSIIKTKDIALPEKVSRVGKEVHERISPLLETVRKSISEMLARGKSEASEMTHLELSAHSGSNGHRKM</sequence>
<gene>
    <name evidence="1" type="ORF">AMATHDRAFT_7168</name>
</gene>
<reference evidence="1 2" key="1">
    <citation type="submission" date="2014-02" db="EMBL/GenBank/DDBJ databases">
        <title>Transposable element dynamics among asymbiotic and ectomycorrhizal Amanita fungi.</title>
        <authorList>
            <consortium name="DOE Joint Genome Institute"/>
            <person name="Hess J."/>
            <person name="Skrede I."/>
            <person name="Wolfe B."/>
            <person name="LaButti K."/>
            <person name="Ohm R.A."/>
            <person name="Grigoriev I.V."/>
            <person name="Pringle A."/>
        </authorList>
    </citation>
    <scope>NUCLEOTIDE SEQUENCE [LARGE SCALE GENOMIC DNA]</scope>
    <source>
        <strain evidence="1 2">SKay4041</strain>
    </source>
</reference>
<name>A0A2A9NH84_9AGAR</name>
<dbReference type="Proteomes" id="UP000242287">
    <property type="component" value="Unassembled WGS sequence"/>
</dbReference>
<dbReference type="PANTHER" id="PTHR14024:SF49">
    <property type="entry name" value="LIPID STORAGE DROPLETS SURFACE-BINDING PROTEIN 1"/>
    <property type="match status" value="1"/>
</dbReference>
<organism evidence="1 2">
    <name type="scientific">Amanita thiersii Skay4041</name>
    <dbReference type="NCBI Taxonomy" id="703135"/>
    <lineage>
        <taxon>Eukaryota</taxon>
        <taxon>Fungi</taxon>
        <taxon>Dikarya</taxon>
        <taxon>Basidiomycota</taxon>
        <taxon>Agaricomycotina</taxon>
        <taxon>Agaricomycetes</taxon>
        <taxon>Agaricomycetidae</taxon>
        <taxon>Agaricales</taxon>
        <taxon>Pluteineae</taxon>
        <taxon>Amanitaceae</taxon>
        <taxon>Amanita</taxon>
    </lineage>
</organism>
<dbReference type="PANTHER" id="PTHR14024">
    <property type="entry name" value="PERILIPIN"/>
    <property type="match status" value="1"/>
</dbReference>
<accession>A0A2A9NH84</accession>
<proteinExistence type="predicted"/>
<dbReference type="STRING" id="703135.A0A2A9NH84"/>
<dbReference type="AlphaFoldDB" id="A0A2A9NH84"/>
<dbReference type="EMBL" id="KZ302141">
    <property type="protein sequence ID" value="PFH47013.1"/>
    <property type="molecule type" value="Genomic_DNA"/>
</dbReference>